<sequence>MKNDIYLGVRPHNVANQETPLLHYRTKSQAGETLQQTALNELLDENNALHLEIKECRQREQELQQFFELIPDALMVITFNKELVRINSAFCCHMGYHTDELKHIPLKNLIHPEDIAMTRVHFEQVKQQTRHIYFENRFLAKDGSYRYLSWTATAAKQKQLIYAVGKDITPQKQLQKKAAILERLNIAGEMAINIGHEIRNPLTTVRGYLQRMSIKAPDKLQDAFQLMITELDHSNAIISQFLFLARNKSINRKWQNLNTLISSLSHTLELEATLADQTLSLRLGEFPDLLLDEQEIAKLLVCLCNNALEASPAGHCVTVTTSVEGNKGILSVSDTGCGMSAEVVEKLGTPFFTTKPDGIGLGMAVCYSIAARHNLTIDVKSSRFGTKVSVHFPL</sequence>
<keyword evidence="6" id="KW-0418">Kinase</keyword>
<dbReference type="SUPFAM" id="SSF47384">
    <property type="entry name" value="Homodimeric domain of signal transducing histidine kinase"/>
    <property type="match status" value="1"/>
</dbReference>
<dbReference type="InterPro" id="IPR036890">
    <property type="entry name" value="HATPase_C_sf"/>
</dbReference>
<dbReference type="SUPFAM" id="SSF55785">
    <property type="entry name" value="PYP-like sensor domain (PAS domain)"/>
    <property type="match status" value="1"/>
</dbReference>
<dbReference type="Pfam" id="PF00512">
    <property type="entry name" value="HisKA"/>
    <property type="match status" value="1"/>
</dbReference>
<evidence type="ECO:0000256" key="5">
    <source>
        <dbReference type="ARBA" id="ARBA00022741"/>
    </source>
</evidence>
<organism evidence="11 12">
    <name type="scientific">Anaerospora hongkongensis</name>
    <dbReference type="NCBI Taxonomy" id="244830"/>
    <lineage>
        <taxon>Bacteria</taxon>
        <taxon>Bacillati</taxon>
        <taxon>Bacillota</taxon>
        <taxon>Negativicutes</taxon>
        <taxon>Selenomonadales</taxon>
        <taxon>Sporomusaceae</taxon>
        <taxon>Anaerospora</taxon>
    </lineage>
</organism>
<dbReference type="Pfam" id="PF08447">
    <property type="entry name" value="PAS_3"/>
    <property type="match status" value="1"/>
</dbReference>
<evidence type="ECO:0000256" key="8">
    <source>
        <dbReference type="ARBA" id="ARBA00023012"/>
    </source>
</evidence>
<evidence type="ECO:0000259" key="9">
    <source>
        <dbReference type="PROSITE" id="PS50109"/>
    </source>
</evidence>
<dbReference type="InterPro" id="IPR000014">
    <property type="entry name" value="PAS"/>
</dbReference>
<dbReference type="EC" id="2.7.13.3" evidence="2"/>
<dbReference type="Gene3D" id="1.10.287.130">
    <property type="match status" value="1"/>
</dbReference>
<dbReference type="CDD" id="cd00082">
    <property type="entry name" value="HisKA"/>
    <property type="match status" value="1"/>
</dbReference>
<dbReference type="PRINTS" id="PR00344">
    <property type="entry name" value="BCTRLSENSOR"/>
</dbReference>
<evidence type="ECO:0000259" key="10">
    <source>
        <dbReference type="PROSITE" id="PS50112"/>
    </source>
</evidence>
<dbReference type="GO" id="GO:0005524">
    <property type="term" value="F:ATP binding"/>
    <property type="evidence" value="ECO:0007669"/>
    <property type="project" value="UniProtKB-KW"/>
</dbReference>
<keyword evidence="7" id="KW-0067">ATP-binding</keyword>
<dbReference type="InterPro" id="IPR003594">
    <property type="entry name" value="HATPase_dom"/>
</dbReference>
<dbReference type="InterPro" id="IPR005467">
    <property type="entry name" value="His_kinase_dom"/>
</dbReference>
<dbReference type="SUPFAM" id="SSF55874">
    <property type="entry name" value="ATPase domain of HSP90 chaperone/DNA topoisomerase II/histidine kinase"/>
    <property type="match status" value="1"/>
</dbReference>
<evidence type="ECO:0000313" key="11">
    <source>
        <dbReference type="EMBL" id="TCL36184.1"/>
    </source>
</evidence>
<keyword evidence="4" id="KW-0808">Transferase</keyword>
<feature type="domain" description="Histidine kinase" evidence="9">
    <location>
        <begin position="193"/>
        <end position="394"/>
    </location>
</feature>
<comment type="caution">
    <text evidence="11">The sequence shown here is derived from an EMBL/GenBank/DDBJ whole genome shotgun (WGS) entry which is preliminary data.</text>
</comment>
<accession>A0A4R1PY30</accession>
<dbReference type="Pfam" id="PF02518">
    <property type="entry name" value="HATPase_c"/>
    <property type="match status" value="1"/>
</dbReference>
<reference evidence="11 12" key="1">
    <citation type="submission" date="2019-03" db="EMBL/GenBank/DDBJ databases">
        <title>Genomic Encyclopedia of Type Strains, Phase IV (KMG-IV): sequencing the most valuable type-strain genomes for metagenomic binning, comparative biology and taxonomic classification.</title>
        <authorList>
            <person name="Goeker M."/>
        </authorList>
    </citation>
    <scope>NUCLEOTIDE SEQUENCE [LARGE SCALE GENOMIC DNA]</scope>
    <source>
        <strain evidence="11 12">DSM 15969</strain>
    </source>
</reference>
<dbReference type="InterPro" id="IPR036097">
    <property type="entry name" value="HisK_dim/P_sf"/>
</dbReference>
<dbReference type="SMART" id="SM00091">
    <property type="entry name" value="PAS"/>
    <property type="match status" value="1"/>
</dbReference>
<dbReference type="AlphaFoldDB" id="A0A4R1PY30"/>
<comment type="catalytic activity">
    <reaction evidence="1">
        <text>ATP + protein L-histidine = ADP + protein N-phospho-L-histidine.</text>
        <dbReference type="EC" id="2.7.13.3"/>
    </reaction>
</comment>
<dbReference type="PROSITE" id="PS50109">
    <property type="entry name" value="HIS_KIN"/>
    <property type="match status" value="1"/>
</dbReference>
<dbReference type="Gene3D" id="3.30.565.10">
    <property type="entry name" value="Histidine kinase-like ATPase, C-terminal domain"/>
    <property type="match status" value="1"/>
</dbReference>
<dbReference type="InterPro" id="IPR003661">
    <property type="entry name" value="HisK_dim/P_dom"/>
</dbReference>
<keyword evidence="12" id="KW-1185">Reference proteome</keyword>
<keyword evidence="3" id="KW-0597">Phosphoprotein</keyword>
<dbReference type="NCBIfam" id="TIGR00229">
    <property type="entry name" value="sensory_box"/>
    <property type="match status" value="1"/>
</dbReference>
<dbReference type="SMART" id="SM00387">
    <property type="entry name" value="HATPase_c"/>
    <property type="match status" value="1"/>
</dbReference>
<evidence type="ECO:0000256" key="3">
    <source>
        <dbReference type="ARBA" id="ARBA00022553"/>
    </source>
</evidence>
<protein>
    <recommendedName>
        <fullName evidence="2">histidine kinase</fullName>
        <ecNumber evidence="2">2.7.13.3</ecNumber>
    </recommendedName>
</protein>
<name>A0A4R1PY30_9FIRM</name>
<gene>
    <name evidence="11" type="ORF">EV210_109133</name>
</gene>
<dbReference type="Proteomes" id="UP000295063">
    <property type="component" value="Unassembled WGS sequence"/>
</dbReference>
<evidence type="ECO:0000256" key="2">
    <source>
        <dbReference type="ARBA" id="ARBA00012438"/>
    </source>
</evidence>
<dbReference type="InterPro" id="IPR013655">
    <property type="entry name" value="PAS_fold_3"/>
</dbReference>
<dbReference type="PROSITE" id="PS50112">
    <property type="entry name" value="PAS"/>
    <property type="match status" value="1"/>
</dbReference>
<feature type="domain" description="PAS" evidence="10">
    <location>
        <begin position="59"/>
        <end position="129"/>
    </location>
</feature>
<dbReference type="EMBL" id="SLUI01000009">
    <property type="protein sequence ID" value="TCL36184.1"/>
    <property type="molecule type" value="Genomic_DNA"/>
</dbReference>
<dbReference type="RefSeq" id="WP_165898911.1">
    <property type="nucleotide sequence ID" value="NZ_DALZLR010000002.1"/>
</dbReference>
<keyword evidence="5" id="KW-0547">Nucleotide-binding</keyword>
<evidence type="ECO:0000256" key="4">
    <source>
        <dbReference type="ARBA" id="ARBA00022679"/>
    </source>
</evidence>
<evidence type="ECO:0000256" key="6">
    <source>
        <dbReference type="ARBA" id="ARBA00022777"/>
    </source>
</evidence>
<dbReference type="SMART" id="SM00388">
    <property type="entry name" value="HisKA"/>
    <property type="match status" value="1"/>
</dbReference>
<dbReference type="CDD" id="cd00130">
    <property type="entry name" value="PAS"/>
    <property type="match status" value="1"/>
</dbReference>
<evidence type="ECO:0000313" key="12">
    <source>
        <dbReference type="Proteomes" id="UP000295063"/>
    </source>
</evidence>
<proteinExistence type="predicted"/>
<evidence type="ECO:0000256" key="7">
    <source>
        <dbReference type="ARBA" id="ARBA00022840"/>
    </source>
</evidence>
<evidence type="ECO:0000256" key="1">
    <source>
        <dbReference type="ARBA" id="ARBA00000085"/>
    </source>
</evidence>
<dbReference type="PANTHER" id="PTHR43065:SF10">
    <property type="entry name" value="PEROXIDE STRESS-ACTIVATED HISTIDINE KINASE MAK3"/>
    <property type="match status" value="1"/>
</dbReference>
<dbReference type="GO" id="GO:0000155">
    <property type="term" value="F:phosphorelay sensor kinase activity"/>
    <property type="evidence" value="ECO:0007669"/>
    <property type="project" value="InterPro"/>
</dbReference>
<keyword evidence="8" id="KW-0902">Two-component regulatory system</keyword>
<dbReference type="InterPro" id="IPR004358">
    <property type="entry name" value="Sig_transdc_His_kin-like_C"/>
</dbReference>
<dbReference type="Gene3D" id="3.30.450.20">
    <property type="entry name" value="PAS domain"/>
    <property type="match status" value="1"/>
</dbReference>
<dbReference type="PANTHER" id="PTHR43065">
    <property type="entry name" value="SENSOR HISTIDINE KINASE"/>
    <property type="match status" value="1"/>
</dbReference>
<dbReference type="InterPro" id="IPR035965">
    <property type="entry name" value="PAS-like_dom_sf"/>
</dbReference>